<evidence type="ECO:0000313" key="3">
    <source>
        <dbReference type="Proteomes" id="UP000199658"/>
    </source>
</evidence>
<dbReference type="EMBL" id="FOYO01000001">
    <property type="protein sequence ID" value="SFR48604.1"/>
    <property type="molecule type" value="Genomic_DNA"/>
</dbReference>
<reference evidence="3" key="1">
    <citation type="submission" date="2016-10" db="EMBL/GenBank/DDBJ databases">
        <authorList>
            <person name="Varghese N."/>
            <person name="Submissions S."/>
        </authorList>
    </citation>
    <scope>NUCLEOTIDE SEQUENCE [LARGE SCALE GENOMIC DNA]</scope>
    <source>
        <strain evidence="3">DSM 26921</strain>
    </source>
</reference>
<organism evidence="2 3">
    <name type="scientific">Litoreibacter janthinus</name>
    <dbReference type="NCBI Taxonomy" id="670154"/>
    <lineage>
        <taxon>Bacteria</taxon>
        <taxon>Pseudomonadati</taxon>
        <taxon>Pseudomonadota</taxon>
        <taxon>Alphaproteobacteria</taxon>
        <taxon>Rhodobacterales</taxon>
        <taxon>Roseobacteraceae</taxon>
        <taxon>Litoreibacter</taxon>
    </lineage>
</organism>
<dbReference type="OrthoDB" id="7426733at2"/>
<name>A0A1I6H2F8_9RHOB</name>
<proteinExistence type="predicted"/>
<feature type="chain" id="PRO_5011779766" evidence="1">
    <location>
        <begin position="23"/>
        <end position="381"/>
    </location>
</feature>
<dbReference type="RefSeq" id="WP_090217016.1">
    <property type="nucleotide sequence ID" value="NZ_FOYO01000001.1"/>
</dbReference>
<keyword evidence="3" id="KW-1185">Reference proteome</keyword>
<dbReference type="STRING" id="670154.SAMN04488002_2389"/>
<dbReference type="SUPFAM" id="SSF55486">
    <property type="entry name" value="Metalloproteases ('zincins'), catalytic domain"/>
    <property type="match status" value="1"/>
</dbReference>
<protein>
    <submittedName>
        <fullName evidence="2">Uncharacterized protein</fullName>
    </submittedName>
</protein>
<evidence type="ECO:0000313" key="2">
    <source>
        <dbReference type="EMBL" id="SFR48604.1"/>
    </source>
</evidence>
<feature type="signal peptide" evidence="1">
    <location>
        <begin position="1"/>
        <end position="22"/>
    </location>
</feature>
<dbReference type="Proteomes" id="UP000199658">
    <property type="component" value="Unassembled WGS sequence"/>
</dbReference>
<accession>A0A1I6H2F8</accession>
<dbReference type="AlphaFoldDB" id="A0A1I6H2F8"/>
<gene>
    <name evidence="2" type="ORF">SAMN04488002_2389</name>
</gene>
<keyword evidence="1" id="KW-0732">Signal</keyword>
<sequence>MRILALMVATAIVTNSTTPALAETGVRFQSCGTAVKEKIIQAYRRVLKRRGQQREQLVRCMDQAYVVEHQRHGPEKLVNELRKADVTTFLCRNLDANASAHKLLLDRGKMKIDRDFVRDRGTNEVAGTIAHEMMHNRGYKHSGNPIGTDFYPNTVPEQIENCVEMLTPNAYGSGNSNTPIPPGRDHYDATKMLGFALDGENNYVFGWDLNGTVFAGSTTRIHNYRIPYTFAVAPSVNRNDIVGFGLDGDTNMVFAWLRDGRVIAGASNDLDSKRAPYRYRLPSGYTPNDIVGMGVDGENNNNFAWYRDGRVSVGTSDNLGSRRAPYRYTLAPGYTPADVVGMAVDGENNMIFAFYRDGMVSAGTSDDLDKFRAPARVITGR</sequence>
<evidence type="ECO:0000256" key="1">
    <source>
        <dbReference type="SAM" id="SignalP"/>
    </source>
</evidence>